<sequence length="56" mass="6082">MEYPGRCAWVSGRLSVLPCCALPILALLLDWTGLDWMGLAQVGYLSIQFAGGELIL</sequence>
<dbReference type="VEuPathDB" id="FungiDB:BO71DRAFT_395762"/>
<feature type="non-terminal residue" evidence="2">
    <location>
        <position position="56"/>
    </location>
</feature>
<evidence type="ECO:0000313" key="3">
    <source>
        <dbReference type="Proteomes" id="UP000247810"/>
    </source>
</evidence>
<name>A0A319DK98_9EURO</name>
<reference evidence="2 3" key="1">
    <citation type="submission" date="2018-02" db="EMBL/GenBank/DDBJ databases">
        <title>The genomes of Aspergillus section Nigri reveals drivers in fungal speciation.</title>
        <authorList>
            <consortium name="DOE Joint Genome Institute"/>
            <person name="Vesth T.C."/>
            <person name="Nybo J."/>
            <person name="Theobald S."/>
            <person name="Brandl J."/>
            <person name="Frisvad J.C."/>
            <person name="Nielsen K.F."/>
            <person name="Lyhne E.K."/>
            <person name="Kogle M.E."/>
            <person name="Kuo A."/>
            <person name="Riley R."/>
            <person name="Clum A."/>
            <person name="Nolan M."/>
            <person name="Lipzen A."/>
            <person name="Salamov A."/>
            <person name="Henrissat B."/>
            <person name="Wiebenga A."/>
            <person name="De vries R.P."/>
            <person name="Grigoriev I.V."/>
            <person name="Mortensen U.H."/>
            <person name="Andersen M.R."/>
            <person name="Baker S.E."/>
        </authorList>
    </citation>
    <scope>NUCLEOTIDE SEQUENCE [LARGE SCALE GENOMIC DNA]</scope>
    <source>
        <strain evidence="2 3">CBS 707.79</strain>
    </source>
</reference>
<keyword evidence="1" id="KW-0472">Membrane</keyword>
<keyword evidence="1" id="KW-1133">Transmembrane helix</keyword>
<accession>A0A319DK98</accession>
<evidence type="ECO:0000256" key="1">
    <source>
        <dbReference type="SAM" id="Phobius"/>
    </source>
</evidence>
<keyword evidence="3" id="KW-1185">Reference proteome</keyword>
<organism evidence="2 3">
    <name type="scientific">Aspergillus ellipticus CBS 707.79</name>
    <dbReference type="NCBI Taxonomy" id="1448320"/>
    <lineage>
        <taxon>Eukaryota</taxon>
        <taxon>Fungi</taxon>
        <taxon>Dikarya</taxon>
        <taxon>Ascomycota</taxon>
        <taxon>Pezizomycotina</taxon>
        <taxon>Eurotiomycetes</taxon>
        <taxon>Eurotiomycetidae</taxon>
        <taxon>Eurotiales</taxon>
        <taxon>Aspergillaceae</taxon>
        <taxon>Aspergillus</taxon>
        <taxon>Aspergillus subgen. Circumdati</taxon>
    </lineage>
</organism>
<feature type="transmembrane region" description="Helical" evidence="1">
    <location>
        <begin position="7"/>
        <end position="29"/>
    </location>
</feature>
<protein>
    <submittedName>
        <fullName evidence="2">Uncharacterized protein</fullName>
    </submittedName>
</protein>
<dbReference type="Proteomes" id="UP000247810">
    <property type="component" value="Unassembled WGS sequence"/>
</dbReference>
<keyword evidence="1" id="KW-0812">Transmembrane</keyword>
<gene>
    <name evidence="2" type="ORF">BO71DRAFT_395762</name>
</gene>
<dbReference type="EMBL" id="KZ825817">
    <property type="protein sequence ID" value="PYH97940.1"/>
    <property type="molecule type" value="Genomic_DNA"/>
</dbReference>
<proteinExistence type="predicted"/>
<dbReference type="AlphaFoldDB" id="A0A319DK98"/>
<evidence type="ECO:0000313" key="2">
    <source>
        <dbReference type="EMBL" id="PYH97940.1"/>
    </source>
</evidence>